<dbReference type="InterPro" id="IPR014710">
    <property type="entry name" value="RmlC-like_jellyroll"/>
</dbReference>
<accession>A0A8J7S4J9</accession>
<name>A0A8J7S4J9_9PROT</name>
<dbReference type="EMBL" id="JAGMWN010000008">
    <property type="protein sequence ID" value="MBP5858433.1"/>
    <property type="molecule type" value="Genomic_DNA"/>
</dbReference>
<dbReference type="Proteomes" id="UP000672602">
    <property type="component" value="Unassembled WGS sequence"/>
</dbReference>
<evidence type="ECO:0000313" key="2">
    <source>
        <dbReference type="Proteomes" id="UP000672602"/>
    </source>
</evidence>
<dbReference type="Gene3D" id="2.60.120.10">
    <property type="entry name" value="Jelly Rolls"/>
    <property type="match status" value="1"/>
</dbReference>
<dbReference type="AlphaFoldDB" id="A0A8J7S4J9"/>
<dbReference type="RefSeq" id="WP_210683021.1">
    <property type="nucleotide sequence ID" value="NZ_JAGMWN010000008.1"/>
</dbReference>
<reference evidence="1" key="1">
    <citation type="submission" date="2021-04" db="EMBL/GenBank/DDBJ databases">
        <authorList>
            <person name="Zhang D.-C."/>
        </authorList>
    </citation>
    <scope>NUCLEOTIDE SEQUENCE</scope>
    <source>
        <strain evidence="1">CGMCC 1.15697</strain>
    </source>
</reference>
<sequence length="100" mass="11104">MSQSAKSRPQAESTLRIDTEETIATEWRFADGAETGWHRHALDYVVVPLGDGVLEIESADGTSRAELTNGIPYFRKAGVEHNVVNASGREFAFLEIELKR</sequence>
<organism evidence="1 2">
    <name type="scientific">Marivibrio halodurans</name>
    <dbReference type="NCBI Taxonomy" id="2039722"/>
    <lineage>
        <taxon>Bacteria</taxon>
        <taxon>Pseudomonadati</taxon>
        <taxon>Pseudomonadota</taxon>
        <taxon>Alphaproteobacteria</taxon>
        <taxon>Rhodospirillales</taxon>
        <taxon>Rhodospirillaceae</taxon>
        <taxon>Marivibrio</taxon>
    </lineage>
</organism>
<protein>
    <submittedName>
        <fullName evidence="1">Cupin domain-containing protein</fullName>
    </submittedName>
</protein>
<evidence type="ECO:0000313" key="1">
    <source>
        <dbReference type="EMBL" id="MBP5858433.1"/>
    </source>
</evidence>
<gene>
    <name evidence="1" type="ORF">KAJ83_15535</name>
</gene>
<proteinExistence type="predicted"/>
<keyword evidence="2" id="KW-1185">Reference proteome</keyword>
<dbReference type="SUPFAM" id="SSF51182">
    <property type="entry name" value="RmlC-like cupins"/>
    <property type="match status" value="1"/>
</dbReference>
<dbReference type="CDD" id="cd06982">
    <property type="entry name" value="cupin_BauB-like"/>
    <property type="match status" value="1"/>
</dbReference>
<dbReference type="InterPro" id="IPR011051">
    <property type="entry name" value="RmlC_Cupin_sf"/>
</dbReference>
<comment type="caution">
    <text evidence="1">The sequence shown here is derived from an EMBL/GenBank/DDBJ whole genome shotgun (WGS) entry which is preliminary data.</text>
</comment>